<keyword evidence="3" id="KW-0677">Repeat</keyword>
<sequence>MSSINEQRMISGQLYDAGDRTLQQKRLHARLLTESYNRTSVADQAGRRTILAQLFHQFGEGSYVEPLLHVDYGANITIGSHFYANYDPLLLDVAPITIGDNVMFGPRVSLLTPGHPIDAAIRNSGLENAKPITIANNVWLGGGVTVLPGVTIGNNVVVGAGAVVTKAVPSDVIVVGNPAKVLRPITAADAREWTEQRDAYLAAMNALS</sequence>
<evidence type="ECO:0000256" key="4">
    <source>
        <dbReference type="ARBA" id="ARBA00023315"/>
    </source>
</evidence>
<comment type="similarity">
    <text evidence="1 5">Belongs to the transferase hexapeptide repeat family.</text>
</comment>
<dbReference type="PANTHER" id="PTHR43017:SF1">
    <property type="entry name" value="ACETYLTRANSFERASE YJL218W-RELATED"/>
    <property type="match status" value="1"/>
</dbReference>
<dbReference type="InterPro" id="IPR001451">
    <property type="entry name" value="Hexapep"/>
</dbReference>
<dbReference type="SMART" id="SM01266">
    <property type="entry name" value="Mac"/>
    <property type="match status" value="1"/>
</dbReference>
<dbReference type="Proteomes" id="UP001597249">
    <property type="component" value="Unassembled WGS sequence"/>
</dbReference>
<evidence type="ECO:0000313" key="7">
    <source>
        <dbReference type="EMBL" id="MFD1393713.1"/>
    </source>
</evidence>
<dbReference type="Gene3D" id="2.160.10.10">
    <property type="entry name" value="Hexapeptide repeat proteins"/>
    <property type="match status" value="1"/>
</dbReference>
<accession>A0ABW4BCG5</accession>
<feature type="domain" description="Maltose/galactoside acetyltransferase" evidence="6">
    <location>
        <begin position="6"/>
        <end position="60"/>
    </location>
</feature>
<keyword evidence="8" id="KW-1185">Reference proteome</keyword>
<dbReference type="PROSITE" id="PS00101">
    <property type="entry name" value="HEXAPEP_TRANSFERASES"/>
    <property type="match status" value="1"/>
</dbReference>
<name>A0ABW4BCG5_9LACO</name>
<dbReference type="CDD" id="cd03357">
    <property type="entry name" value="LbH_MAT_GAT"/>
    <property type="match status" value="1"/>
</dbReference>
<evidence type="ECO:0000259" key="6">
    <source>
        <dbReference type="SMART" id="SM01266"/>
    </source>
</evidence>
<comment type="caution">
    <text evidence="7">The sequence shown here is derived from an EMBL/GenBank/DDBJ whole genome shotgun (WGS) entry which is preliminary data.</text>
</comment>
<gene>
    <name evidence="7" type="ORF">ACFQ3L_09065</name>
</gene>
<dbReference type="Pfam" id="PF12464">
    <property type="entry name" value="Mac"/>
    <property type="match status" value="1"/>
</dbReference>
<dbReference type="InterPro" id="IPR024688">
    <property type="entry name" value="Mac_dom"/>
</dbReference>
<evidence type="ECO:0000313" key="8">
    <source>
        <dbReference type="Proteomes" id="UP001597249"/>
    </source>
</evidence>
<dbReference type="InterPro" id="IPR018357">
    <property type="entry name" value="Hexapep_transf_CS"/>
</dbReference>
<dbReference type="InterPro" id="IPR011004">
    <property type="entry name" value="Trimer_LpxA-like_sf"/>
</dbReference>
<dbReference type="InterPro" id="IPR039369">
    <property type="entry name" value="LacA-like"/>
</dbReference>
<protein>
    <recommendedName>
        <fullName evidence="5">Acetyltransferase</fullName>
        <ecNumber evidence="5">2.3.1.-</ecNumber>
    </recommendedName>
</protein>
<evidence type="ECO:0000256" key="2">
    <source>
        <dbReference type="ARBA" id="ARBA00022679"/>
    </source>
</evidence>
<dbReference type="RefSeq" id="WP_125585805.1">
    <property type="nucleotide sequence ID" value="NZ_JBHTMO010000028.1"/>
</dbReference>
<dbReference type="GO" id="GO:0016746">
    <property type="term" value="F:acyltransferase activity"/>
    <property type="evidence" value="ECO:0007669"/>
    <property type="project" value="UniProtKB-KW"/>
</dbReference>
<evidence type="ECO:0000256" key="1">
    <source>
        <dbReference type="ARBA" id="ARBA00007274"/>
    </source>
</evidence>
<evidence type="ECO:0000256" key="3">
    <source>
        <dbReference type="ARBA" id="ARBA00022737"/>
    </source>
</evidence>
<keyword evidence="2 5" id="KW-0808">Transferase</keyword>
<dbReference type="Pfam" id="PF00132">
    <property type="entry name" value="Hexapep"/>
    <property type="match status" value="1"/>
</dbReference>
<dbReference type="EMBL" id="JBHTMO010000028">
    <property type="protein sequence ID" value="MFD1393713.1"/>
    <property type="molecule type" value="Genomic_DNA"/>
</dbReference>
<keyword evidence="4 5" id="KW-0012">Acyltransferase</keyword>
<proteinExistence type="inferred from homology"/>
<dbReference type="SUPFAM" id="SSF51161">
    <property type="entry name" value="Trimeric LpxA-like enzymes"/>
    <property type="match status" value="1"/>
</dbReference>
<reference evidence="8" key="1">
    <citation type="journal article" date="2019" name="Int. J. Syst. Evol. Microbiol.">
        <title>The Global Catalogue of Microorganisms (GCM) 10K type strain sequencing project: providing services to taxonomists for standard genome sequencing and annotation.</title>
        <authorList>
            <consortium name="The Broad Institute Genomics Platform"/>
            <consortium name="The Broad Institute Genome Sequencing Center for Infectious Disease"/>
            <person name="Wu L."/>
            <person name="Ma J."/>
        </authorList>
    </citation>
    <scope>NUCLEOTIDE SEQUENCE [LARGE SCALE GENOMIC DNA]</scope>
    <source>
        <strain evidence="8">CCM 8911</strain>
    </source>
</reference>
<dbReference type="PANTHER" id="PTHR43017">
    <property type="entry name" value="GALACTOSIDE O-ACETYLTRANSFERASE"/>
    <property type="match status" value="1"/>
</dbReference>
<organism evidence="7 8">
    <name type="scientific">Lacticaseibacillus jixianensis</name>
    <dbReference type="NCBI Taxonomy" id="2486012"/>
    <lineage>
        <taxon>Bacteria</taxon>
        <taxon>Bacillati</taxon>
        <taxon>Bacillota</taxon>
        <taxon>Bacilli</taxon>
        <taxon>Lactobacillales</taxon>
        <taxon>Lactobacillaceae</taxon>
        <taxon>Lacticaseibacillus</taxon>
    </lineage>
</organism>
<evidence type="ECO:0000256" key="5">
    <source>
        <dbReference type="RuleBase" id="RU367021"/>
    </source>
</evidence>
<dbReference type="EC" id="2.3.1.-" evidence="5"/>